<accession>A0A0M0JNC0</accession>
<keyword evidence="5" id="KW-0479">Metal-binding</keyword>
<evidence type="ECO:0000313" key="7">
    <source>
        <dbReference type="EMBL" id="KOO28076.1"/>
    </source>
</evidence>
<dbReference type="PANTHER" id="PTHR47810:SF1">
    <property type="entry name" value="DNA LIGASE B"/>
    <property type="match status" value="1"/>
</dbReference>
<dbReference type="GO" id="GO:0016874">
    <property type="term" value="F:ligase activity"/>
    <property type="evidence" value="ECO:0007669"/>
    <property type="project" value="UniProtKB-KW"/>
</dbReference>
<dbReference type="Gene3D" id="3.30.470.30">
    <property type="entry name" value="DNA ligase/mRNA capping enzyme"/>
    <property type="match status" value="1"/>
</dbReference>
<evidence type="ECO:0000256" key="4">
    <source>
        <dbReference type="ARBA" id="ARBA00023204"/>
    </source>
</evidence>
<keyword evidence="1 7" id="KW-0436">Ligase</keyword>
<evidence type="ECO:0000256" key="1">
    <source>
        <dbReference type="ARBA" id="ARBA00022598"/>
    </source>
</evidence>
<keyword evidence="5" id="KW-0862">Zinc</keyword>
<keyword evidence="2" id="KW-0235">DNA replication</keyword>
<keyword evidence="3" id="KW-0227">DNA damage</keyword>
<dbReference type="CDD" id="cd08041">
    <property type="entry name" value="OBF_kDNA_ligase_like"/>
    <property type="match status" value="1"/>
</dbReference>
<dbReference type="Pfam" id="PF14743">
    <property type="entry name" value="DNA_ligase_OB_2"/>
    <property type="match status" value="1"/>
</dbReference>
<evidence type="ECO:0000256" key="3">
    <source>
        <dbReference type="ARBA" id="ARBA00022763"/>
    </source>
</evidence>
<comment type="caution">
    <text evidence="7">The sequence shown here is derived from an EMBL/GenBank/DDBJ whole genome shotgun (WGS) entry which is preliminary data.</text>
</comment>
<proteinExistence type="predicted"/>
<sequence length="270" mass="29052">MESRSVQGSGANVYELKRVGETYSCSCPSWRNQKGAGSMRTCKHLKALRGEQAELERLGGDPKAFFASGNRVAGQAAAAGAGVAPTNEAVVKTVALADSWDGVRDLTGWALSEKLDGMRCLWDGKGGCFSRAGKEVYVPASLCLQLPLGTALDGELWLGRGQFQRAMSIVRRTDRNLLKIKRTVDGEALVIGHEAGKGKHTGRLGALKLKLRNGNTFQCGTGFTDAERESPPPIGTVVTFQYFELTDGGIPRFPSFRRVRPDVDAAEFTG</sequence>
<dbReference type="InterPro" id="IPR029319">
    <property type="entry name" value="DNA_ligase_OB"/>
</dbReference>
<dbReference type="PROSITE" id="PS50966">
    <property type="entry name" value="ZF_SWIM"/>
    <property type="match status" value="1"/>
</dbReference>
<dbReference type="InterPro" id="IPR007527">
    <property type="entry name" value="Znf_SWIM"/>
</dbReference>
<dbReference type="AlphaFoldDB" id="A0A0M0JNC0"/>
<keyword evidence="4" id="KW-0234">DNA repair</keyword>
<evidence type="ECO:0000256" key="2">
    <source>
        <dbReference type="ARBA" id="ARBA00022705"/>
    </source>
</evidence>
<dbReference type="GO" id="GO:0006281">
    <property type="term" value="P:DNA repair"/>
    <property type="evidence" value="ECO:0007669"/>
    <property type="project" value="UniProtKB-KW"/>
</dbReference>
<gene>
    <name evidence="7" type="ORF">Ctob_009293</name>
</gene>
<protein>
    <submittedName>
        <fullName evidence="7">DNA ligase</fullName>
    </submittedName>
</protein>
<dbReference type="OrthoDB" id="411785at2759"/>
<dbReference type="SUPFAM" id="SSF56091">
    <property type="entry name" value="DNA ligase/mRNA capping enzyme, catalytic domain"/>
    <property type="match status" value="1"/>
</dbReference>
<dbReference type="PANTHER" id="PTHR47810">
    <property type="entry name" value="DNA LIGASE"/>
    <property type="match status" value="1"/>
</dbReference>
<name>A0A0M0JNC0_9EUKA</name>
<dbReference type="GO" id="GO:0006260">
    <property type="term" value="P:DNA replication"/>
    <property type="evidence" value="ECO:0007669"/>
    <property type="project" value="UniProtKB-KW"/>
</dbReference>
<evidence type="ECO:0000259" key="6">
    <source>
        <dbReference type="PROSITE" id="PS50966"/>
    </source>
</evidence>
<dbReference type="Proteomes" id="UP000037460">
    <property type="component" value="Unassembled WGS sequence"/>
</dbReference>
<keyword evidence="8" id="KW-1185">Reference proteome</keyword>
<reference evidence="8" key="1">
    <citation type="journal article" date="2015" name="PLoS Genet.">
        <title>Genome Sequence and Transcriptome Analyses of Chrysochromulina tobin: Metabolic Tools for Enhanced Algal Fitness in the Prominent Order Prymnesiales (Haptophyceae).</title>
        <authorList>
            <person name="Hovde B.T."/>
            <person name="Deodato C.R."/>
            <person name="Hunsperger H.M."/>
            <person name="Ryken S.A."/>
            <person name="Yost W."/>
            <person name="Jha R.K."/>
            <person name="Patterson J."/>
            <person name="Monnat R.J. Jr."/>
            <person name="Barlow S.B."/>
            <person name="Starkenburg S.R."/>
            <person name="Cattolico R.A."/>
        </authorList>
    </citation>
    <scope>NUCLEOTIDE SEQUENCE</scope>
    <source>
        <strain evidence="8">CCMP291</strain>
    </source>
</reference>
<organism evidence="7 8">
    <name type="scientific">Chrysochromulina tobinii</name>
    <dbReference type="NCBI Taxonomy" id="1460289"/>
    <lineage>
        <taxon>Eukaryota</taxon>
        <taxon>Haptista</taxon>
        <taxon>Haptophyta</taxon>
        <taxon>Prymnesiophyceae</taxon>
        <taxon>Prymnesiales</taxon>
        <taxon>Chrysochromulinaceae</taxon>
        <taxon>Chrysochromulina</taxon>
    </lineage>
</organism>
<keyword evidence="5" id="KW-0863">Zinc-finger</keyword>
<dbReference type="InterPro" id="IPR012340">
    <property type="entry name" value="NA-bd_OB-fold"/>
</dbReference>
<dbReference type="InterPro" id="IPR050326">
    <property type="entry name" value="NAD_dep_DNA_ligaseB"/>
</dbReference>
<dbReference type="GO" id="GO:0008270">
    <property type="term" value="F:zinc ion binding"/>
    <property type="evidence" value="ECO:0007669"/>
    <property type="project" value="UniProtKB-KW"/>
</dbReference>
<feature type="domain" description="SWIM-type" evidence="6">
    <location>
        <begin position="14"/>
        <end position="53"/>
    </location>
</feature>
<dbReference type="EMBL" id="JWZX01002623">
    <property type="protein sequence ID" value="KOO28076.1"/>
    <property type="molecule type" value="Genomic_DNA"/>
</dbReference>
<dbReference type="SUPFAM" id="SSF50249">
    <property type="entry name" value="Nucleic acid-binding proteins"/>
    <property type="match status" value="1"/>
</dbReference>
<evidence type="ECO:0000313" key="8">
    <source>
        <dbReference type="Proteomes" id="UP000037460"/>
    </source>
</evidence>
<evidence type="ECO:0000256" key="5">
    <source>
        <dbReference type="PROSITE-ProRule" id="PRU00325"/>
    </source>
</evidence>
<dbReference type="Gene3D" id="2.40.50.140">
    <property type="entry name" value="Nucleic acid-binding proteins"/>
    <property type="match status" value="1"/>
</dbReference>